<dbReference type="InterPro" id="IPR005225">
    <property type="entry name" value="Small_GTP-bd"/>
</dbReference>
<evidence type="ECO:0000256" key="1">
    <source>
        <dbReference type="ARBA" id="ARBA00010290"/>
    </source>
</evidence>
<dbReference type="InterPro" id="IPR006689">
    <property type="entry name" value="Small_GTPase_ARF/SAR"/>
</dbReference>
<dbReference type="Proteomes" id="UP001165289">
    <property type="component" value="Unassembled WGS sequence"/>
</dbReference>
<evidence type="ECO:0000313" key="8">
    <source>
        <dbReference type="Proteomes" id="UP001165289"/>
    </source>
</evidence>
<feature type="binding site" evidence="4">
    <location>
        <position position="74"/>
    </location>
    <ligand>
        <name>GTP</name>
        <dbReference type="ChEBI" id="CHEBI:37565"/>
    </ligand>
</feature>
<organism evidence="7 8">
    <name type="scientific">Oopsacas minuta</name>
    <dbReference type="NCBI Taxonomy" id="111878"/>
    <lineage>
        <taxon>Eukaryota</taxon>
        <taxon>Metazoa</taxon>
        <taxon>Porifera</taxon>
        <taxon>Hexactinellida</taxon>
        <taxon>Hexasterophora</taxon>
        <taxon>Lyssacinosida</taxon>
        <taxon>Leucopsacidae</taxon>
        <taxon>Oopsacas</taxon>
    </lineage>
</organism>
<evidence type="ECO:0000256" key="4">
    <source>
        <dbReference type="PIRSR" id="PIRSR606689-1"/>
    </source>
</evidence>
<keyword evidence="3 4" id="KW-0342">GTP-binding</keyword>
<evidence type="ECO:0000256" key="2">
    <source>
        <dbReference type="ARBA" id="ARBA00022741"/>
    </source>
</evidence>
<name>A0AAV7JJV0_9METZ</name>
<feature type="binding site" evidence="4">
    <location>
        <begin position="27"/>
        <end position="34"/>
    </location>
    <ligand>
        <name>GTP</name>
        <dbReference type="ChEBI" id="CHEBI:37565"/>
    </ligand>
</feature>
<keyword evidence="2 4" id="KW-0547">Nucleotide-binding</keyword>
<dbReference type="FunFam" id="3.40.50.300:FF:000412">
    <property type="entry name" value="ADP-ribosylation factor 1"/>
    <property type="match status" value="1"/>
</dbReference>
<feature type="binding site" evidence="5">
    <location>
        <position position="34"/>
    </location>
    <ligand>
        <name>Mg(2+)</name>
        <dbReference type="ChEBI" id="CHEBI:18420"/>
    </ligand>
</feature>
<dbReference type="PROSITE" id="PS51417">
    <property type="entry name" value="ARF"/>
    <property type="match status" value="1"/>
</dbReference>
<dbReference type="GO" id="GO:0003924">
    <property type="term" value="F:GTPase activity"/>
    <property type="evidence" value="ECO:0007669"/>
    <property type="project" value="InterPro"/>
</dbReference>
<dbReference type="PROSITE" id="PS51419">
    <property type="entry name" value="RAB"/>
    <property type="match status" value="1"/>
</dbReference>
<dbReference type="GO" id="GO:0046872">
    <property type="term" value="F:metal ion binding"/>
    <property type="evidence" value="ECO:0007669"/>
    <property type="project" value="UniProtKB-KW"/>
</dbReference>
<proteinExistence type="inferred from homology"/>
<reference evidence="7 8" key="1">
    <citation type="journal article" date="2023" name="BMC Biol.">
        <title>The compact genome of the sponge Oopsacas minuta (Hexactinellida) is lacking key metazoan core genes.</title>
        <authorList>
            <person name="Santini S."/>
            <person name="Schenkelaars Q."/>
            <person name="Jourda C."/>
            <person name="Duchesne M."/>
            <person name="Belahbib H."/>
            <person name="Rocher C."/>
            <person name="Selva M."/>
            <person name="Riesgo A."/>
            <person name="Vervoort M."/>
            <person name="Leys S.P."/>
            <person name="Kodjabachian L."/>
            <person name="Le Bivic A."/>
            <person name="Borchiellini C."/>
            <person name="Claverie J.M."/>
            <person name="Renard E."/>
        </authorList>
    </citation>
    <scope>NUCLEOTIDE SEQUENCE [LARGE SCALE GENOMIC DNA]</scope>
    <source>
        <strain evidence="7">SPO-2</strain>
    </source>
</reference>
<accession>A0AAV7JJV0</accession>
<keyword evidence="8" id="KW-1185">Reference proteome</keyword>
<dbReference type="NCBIfam" id="TIGR00231">
    <property type="entry name" value="small_GTP"/>
    <property type="match status" value="1"/>
</dbReference>
<evidence type="ECO:0000256" key="3">
    <source>
        <dbReference type="ARBA" id="ARBA00023134"/>
    </source>
</evidence>
<evidence type="ECO:0000313" key="7">
    <source>
        <dbReference type="EMBL" id="KAI6649071.1"/>
    </source>
</evidence>
<dbReference type="InterPro" id="IPR024156">
    <property type="entry name" value="Small_GTPase_ARF"/>
</dbReference>
<gene>
    <name evidence="7" type="ORF">LOD99_6792</name>
</gene>
<dbReference type="CDD" id="cd00878">
    <property type="entry name" value="Arf_Arl"/>
    <property type="match status" value="1"/>
</dbReference>
<sequence>MGNNLKSLQCVPIFSTPNRKVNIVILGIDQAGKTTFLYRIKYQELFPTIPTIGFNIEKVKIGDQHMATLWDVGGQDRLRAIWPHYYKGIDGIIFLVDSSDASRLPEAKYELHNAYTSRELHQVPLLVLANKQDLPHAMTSEDIVTGLGLESLPHQNYFVQPTSLTNGEGIEEGIKEMDKMLIQRRMKTSQ</sequence>
<keyword evidence="5" id="KW-0460">Magnesium</keyword>
<dbReference type="SMART" id="SM00178">
    <property type="entry name" value="SAR"/>
    <property type="match status" value="1"/>
</dbReference>
<comment type="caution">
    <text evidence="7">The sequence shown here is derived from an EMBL/GenBank/DDBJ whole genome shotgun (WGS) entry which is preliminary data.</text>
</comment>
<evidence type="ECO:0000256" key="5">
    <source>
        <dbReference type="PIRSR" id="PIRSR606689-2"/>
    </source>
</evidence>
<dbReference type="SUPFAM" id="SSF52540">
    <property type="entry name" value="P-loop containing nucleoside triphosphate hydrolases"/>
    <property type="match status" value="1"/>
</dbReference>
<protein>
    <submittedName>
        <fullName evidence="7">ADP ribosylation factor 1</fullName>
    </submittedName>
</protein>
<dbReference type="SMART" id="SM00177">
    <property type="entry name" value="ARF"/>
    <property type="match status" value="1"/>
</dbReference>
<feature type="binding site" evidence="4">
    <location>
        <begin position="130"/>
        <end position="133"/>
    </location>
    <ligand>
        <name>GTP</name>
        <dbReference type="ChEBI" id="CHEBI:37565"/>
    </ligand>
</feature>
<dbReference type="GO" id="GO:0030010">
    <property type="term" value="P:establishment of cell polarity"/>
    <property type="evidence" value="ECO:0007669"/>
    <property type="project" value="UniProtKB-ARBA"/>
</dbReference>
<dbReference type="SMART" id="SM00175">
    <property type="entry name" value="RAB"/>
    <property type="match status" value="1"/>
</dbReference>
<comment type="similarity">
    <text evidence="1 6">Belongs to the small GTPase superfamily. Arf family.</text>
</comment>
<dbReference type="PRINTS" id="PR00328">
    <property type="entry name" value="SAR1GTPBP"/>
</dbReference>
<dbReference type="Pfam" id="PF00025">
    <property type="entry name" value="Arf"/>
    <property type="match status" value="1"/>
</dbReference>
<evidence type="ECO:0000256" key="6">
    <source>
        <dbReference type="RuleBase" id="RU003925"/>
    </source>
</evidence>
<dbReference type="AlphaFoldDB" id="A0AAV7JJV0"/>
<dbReference type="GO" id="GO:0005525">
    <property type="term" value="F:GTP binding"/>
    <property type="evidence" value="ECO:0007669"/>
    <property type="project" value="UniProtKB-KW"/>
</dbReference>
<dbReference type="PANTHER" id="PTHR11711">
    <property type="entry name" value="ADP RIBOSYLATION FACTOR-RELATED"/>
    <property type="match status" value="1"/>
</dbReference>
<dbReference type="EMBL" id="JAKMXF010000322">
    <property type="protein sequence ID" value="KAI6649071.1"/>
    <property type="molecule type" value="Genomic_DNA"/>
</dbReference>
<keyword evidence="5" id="KW-0479">Metal-binding</keyword>
<feature type="binding site" evidence="5">
    <location>
        <position position="51"/>
    </location>
    <ligand>
        <name>Mg(2+)</name>
        <dbReference type="ChEBI" id="CHEBI:18420"/>
    </ligand>
</feature>
<dbReference type="InterPro" id="IPR027417">
    <property type="entry name" value="P-loop_NTPase"/>
</dbReference>
<dbReference type="Gene3D" id="3.40.50.300">
    <property type="entry name" value="P-loop containing nucleotide triphosphate hydrolases"/>
    <property type="match status" value="1"/>
</dbReference>